<evidence type="ECO:0000313" key="12">
    <source>
        <dbReference type="Proteomes" id="UP000769528"/>
    </source>
</evidence>
<accession>A0A9P8P059</accession>
<dbReference type="Gene3D" id="3.30.590.50">
    <property type="match status" value="2"/>
</dbReference>
<evidence type="ECO:0000256" key="10">
    <source>
        <dbReference type="RuleBase" id="RU367135"/>
    </source>
</evidence>
<evidence type="ECO:0000256" key="8">
    <source>
        <dbReference type="ARBA" id="ARBA00030585"/>
    </source>
</evidence>
<dbReference type="SUPFAM" id="SSF55931">
    <property type="entry name" value="Glutamine synthetase/guanido kinase"/>
    <property type="match status" value="1"/>
</dbReference>
<dbReference type="OrthoDB" id="7939818at2759"/>
<evidence type="ECO:0000256" key="9">
    <source>
        <dbReference type="ARBA" id="ARBA00032122"/>
    </source>
</evidence>
<reference evidence="11" key="2">
    <citation type="submission" date="2021-01" db="EMBL/GenBank/DDBJ databases">
        <authorList>
            <person name="Schikora-Tamarit M.A."/>
        </authorList>
    </citation>
    <scope>NUCLEOTIDE SEQUENCE</scope>
    <source>
        <strain evidence="11">CBS6341</strain>
    </source>
</reference>
<dbReference type="InterPro" id="IPR004308">
    <property type="entry name" value="GCS"/>
</dbReference>
<organism evidence="11 12">
    <name type="scientific">Wickerhamomyces mucosus</name>
    <dbReference type="NCBI Taxonomy" id="1378264"/>
    <lineage>
        <taxon>Eukaryota</taxon>
        <taxon>Fungi</taxon>
        <taxon>Dikarya</taxon>
        <taxon>Ascomycota</taxon>
        <taxon>Saccharomycotina</taxon>
        <taxon>Saccharomycetes</taxon>
        <taxon>Phaffomycetales</taxon>
        <taxon>Wickerhamomycetaceae</taxon>
        <taxon>Wickerhamomyces</taxon>
    </lineage>
</organism>
<sequence length="673" mass="77988">MGLLSLGTPLPWDQSREYNEHIRENGISQLLEMFKASFHRLNDTYLWGDEVEYIILDFNNEAKTAKVSVDKDYILEDLNENGVFYGKVLDNNVNFHPEYGRFMIEATPNKPYDGESLKDYLYVEENMVRRRIIANETLKGTHKLLTITTYPLLGVRDFTSPSSKPNGKASQSLFLPDETINRHVRFPTLTANIRERRGEKVAINVPLYQDKNTPKFDDSIPRRSLFNHDDEPFLGAAKPNHIYMDSMGFGMGSSCLQITVQAPSIARARYLYDSWANFTPIFLSLTSASPIFKGFLADQDVRWNVISMSVDDRTPFERDVKPLKEGNEFGGLKDKQGVKKIAKSRYDSIDAYLGDIQNYDEFLTNGNDAKYGYFNEFLNDINPCLNSKVYDRLTKFQTNNGEKYFDTPLAKHFAHLFIRDPLVIFNERIQLDNTTSTDHFENIQSTNWQTLRFKPPTQKAIPSNKDTPGWRVEFRSMEIQITDFENAAFSIFITLLGDAILNNNYNFYIPISKIEENMKKAHKRDSTINEKFHFKKDVNDKLNYETTELSVDEIINGSGSFIGLIEIVKIHLKSKFNIELSPSGEYSRFYYYFQLISKRASGEILTTAKYIRNFVQSHKDYNYDSKVDETINYDLLKKLETVTELSDKKALVEFFDEEIGEYLFNNKFNEFVV</sequence>
<comment type="catalytic activity">
    <reaction evidence="10">
        <text>L-cysteine + L-glutamate + ATP = gamma-L-glutamyl-L-cysteine + ADP + phosphate + H(+)</text>
        <dbReference type="Rhea" id="RHEA:13285"/>
        <dbReference type="ChEBI" id="CHEBI:15378"/>
        <dbReference type="ChEBI" id="CHEBI:29985"/>
        <dbReference type="ChEBI" id="CHEBI:30616"/>
        <dbReference type="ChEBI" id="CHEBI:35235"/>
        <dbReference type="ChEBI" id="CHEBI:43474"/>
        <dbReference type="ChEBI" id="CHEBI:58173"/>
        <dbReference type="ChEBI" id="CHEBI:456216"/>
        <dbReference type="EC" id="6.3.2.2"/>
    </reaction>
</comment>
<keyword evidence="6 10" id="KW-0547">Nucleotide-binding</keyword>
<dbReference type="EC" id="6.3.2.2" evidence="3 10"/>
<dbReference type="PANTHER" id="PTHR11164">
    <property type="entry name" value="GLUTAMATE CYSTEINE LIGASE"/>
    <property type="match status" value="1"/>
</dbReference>
<keyword evidence="5 10" id="KW-0317">Glutathione biosynthesis</keyword>
<comment type="pathway">
    <text evidence="1 10">Sulfur metabolism; glutathione biosynthesis; glutathione from L-cysteine and L-glutamate: step 1/2.</text>
</comment>
<evidence type="ECO:0000256" key="5">
    <source>
        <dbReference type="ARBA" id="ARBA00022684"/>
    </source>
</evidence>
<dbReference type="FunFam" id="3.30.590.50:FF:000002">
    <property type="entry name" value="Glutamate--cysteine ligase catalytic subunit"/>
    <property type="match status" value="1"/>
</dbReference>
<dbReference type="Pfam" id="PF03074">
    <property type="entry name" value="GCS"/>
    <property type="match status" value="1"/>
</dbReference>
<gene>
    <name evidence="11" type="ORF">WICMUC_005939</name>
</gene>
<dbReference type="Proteomes" id="UP000769528">
    <property type="component" value="Unassembled WGS sequence"/>
</dbReference>
<reference evidence="11" key="1">
    <citation type="journal article" date="2021" name="Open Biol.">
        <title>Shared evolutionary footprints suggest mitochondrial oxidative damage underlies multiple complex I losses in fungi.</title>
        <authorList>
            <person name="Schikora-Tamarit M.A."/>
            <person name="Marcet-Houben M."/>
            <person name="Nosek J."/>
            <person name="Gabaldon T."/>
        </authorList>
    </citation>
    <scope>NUCLEOTIDE SEQUENCE</scope>
    <source>
        <strain evidence="11">CBS6341</strain>
    </source>
</reference>
<evidence type="ECO:0000256" key="3">
    <source>
        <dbReference type="ARBA" id="ARBA00012220"/>
    </source>
</evidence>
<proteinExistence type="inferred from homology"/>
<evidence type="ECO:0000256" key="2">
    <source>
        <dbReference type="ARBA" id="ARBA00008100"/>
    </source>
</evidence>
<keyword evidence="7 10" id="KW-0067">ATP-binding</keyword>
<dbReference type="Gene3D" id="1.10.150.710">
    <property type="entry name" value="Glutamate cysteine ligase subdomain"/>
    <property type="match status" value="1"/>
</dbReference>
<evidence type="ECO:0000256" key="4">
    <source>
        <dbReference type="ARBA" id="ARBA00022598"/>
    </source>
</evidence>
<dbReference type="GO" id="GO:0005524">
    <property type="term" value="F:ATP binding"/>
    <property type="evidence" value="ECO:0007669"/>
    <property type="project" value="UniProtKB-UniRule"/>
</dbReference>
<dbReference type="AlphaFoldDB" id="A0A9P8P059"/>
<dbReference type="PANTHER" id="PTHR11164:SF0">
    <property type="entry name" value="GLUTAMATE--CYSTEINE LIGASE CATALYTIC SUBUNIT"/>
    <property type="match status" value="1"/>
</dbReference>
<dbReference type="Gene3D" id="1.10.8.960">
    <property type="match status" value="1"/>
</dbReference>
<evidence type="ECO:0000313" key="11">
    <source>
        <dbReference type="EMBL" id="KAH3663413.1"/>
    </source>
</evidence>
<dbReference type="GO" id="GO:0006750">
    <property type="term" value="P:glutathione biosynthetic process"/>
    <property type="evidence" value="ECO:0007669"/>
    <property type="project" value="UniProtKB-UniRule"/>
</dbReference>
<evidence type="ECO:0000256" key="7">
    <source>
        <dbReference type="ARBA" id="ARBA00022840"/>
    </source>
</evidence>
<dbReference type="GO" id="GO:0004357">
    <property type="term" value="F:glutamate-cysteine ligase activity"/>
    <property type="evidence" value="ECO:0007669"/>
    <property type="project" value="UniProtKB-UniRule"/>
</dbReference>
<evidence type="ECO:0000256" key="1">
    <source>
        <dbReference type="ARBA" id="ARBA00005006"/>
    </source>
</evidence>
<protein>
    <recommendedName>
        <fullName evidence="3 10">Glutamate--cysteine ligase</fullName>
        <ecNumber evidence="3 10">6.3.2.2</ecNumber>
    </recommendedName>
    <alternativeName>
        <fullName evidence="9 10">Gamma-ECS</fullName>
    </alternativeName>
    <alternativeName>
        <fullName evidence="8 10">Gamma-glutamylcysteine synthetase</fullName>
    </alternativeName>
</protein>
<dbReference type="InterPro" id="IPR014746">
    <property type="entry name" value="Gln_synth/guanido_kin_cat_dom"/>
</dbReference>
<keyword evidence="12" id="KW-1185">Reference proteome</keyword>
<dbReference type="EMBL" id="JAEUBF010001547">
    <property type="protein sequence ID" value="KAH3663413.1"/>
    <property type="molecule type" value="Genomic_DNA"/>
</dbReference>
<keyword evidence="4 10" id="KW-0436">Ligase</keyword>
<comment type="similarity">
    <text evidence="2 10">Belongs to the glutamate--cysteine ligase type 3 family.</text>
</comment>
<evidence type="ECO:0000256" key="6">
    <source>
        <dbReference type="ARBA" id="ARBA00022741"/>
    </source>
</evidence>
<comment type="caution">
    <text evidence="11">The sequence shown here is derived from an EMBL/GenBank/DDBJ whole genome shotgun (WGS) entry which is preliminary data.</text>
</comment>
<name>A0A9P8P059_9ASCO</name>